<gene>
    <name evidence="2" type="ORF">GWI33_020655</name>
</gene>
<dbReference type="Proteomes" id="UP000625711">
    <property type="component" value="Unassembled WGS sequence"/>
</dbReference>
<dbReference type="GO" id="GO:0003676">
    <property type="term" value="F:nucleic acid binding"/>
    <property type="evidence" value="ECO:0007669"/>
    <property type="project" value="InterPro"/>
</dbReference>
<accession>A0A834HRK7</accession>
<reference evidence="2" key="1">
    <citation type="submission" date="2020-08" db="EMBL/GenBank/DDBJ databases">
        <title>Genome sequencing and assembly of the red palm weevil Rhynchophorus ferrugineus.</title>
        <authorList>
            <person name="Dias G.B."/>
            <person name="Bergman C.M."/>
            <person name="Manee M."/>
        </authorList>
    </citation>
    <scope>NUCLEOTIDE SEQUENCE</scope>
    <source>
        <strain evidence="2">AA-2017</strain>
        <tissue evidence="2">Whole larva</tissue>
    </source>
</reference>
<evidence type="ECO:0000256" key="1">
    <source>
        <dbReference type="SAM" id="MobiDB-lite"/>
    </source>
</evidence>
<dbReference type="Gene3D" id="3.30.420.10">
    <property type="entry name" value="Ribonuclease H-like superfamily/Ribonuclease H"/>
    <property type="match status" value="1"/>
</dbReference>
<dbReference type="OrthoDB" id="10017160at2759"/>
<dbReference type="AlphaFoldDB" id="A0A834HRK7"/>
<feature type="compositionally biased region" description="Polar residues" evidence="1">
    <location>
        <begin position="97"/>
        <end position="106"/>
    </location>
</feature>
<feature type="region of interest" description="Disordered" evidence="1">
    <location>
        <begin position="92"/>
        <end position="114"/>
    </location>
</feature>
<evidence type="ECO:0000313" key="3">
    <source>
        <dbReference type="Proteomes" id="UP000625711"/>
    </source>
</evidence>
<keyword evidence="3" id="KW-1185">Reference proteome</keyword>
<comment type="caution">
    <text evidence="2">The sequence shown here is derived from an EMBL/GenBank/DDBJ whole genome shotgun (WGS) entry which is preliminary data.</text>
</comment>
<dbReference type="InterPro" id="IPR036397">
    <property type="entry name" value="RNaseH_sf"/>
</dbReference>
<dbReference type="EMBL" id="JAACXV010014582">
    <property type="protein sequence ID" value="KAF7265909.1"/>
    <property type="molecule type" value="Genomic_DNA"/>
</dbReference>
<sequence length="114" mass="13058">MWQWMNSGSVISFRSPLDSHPSGLHTMNPLQSVGKRNSRLARLWRLGFWDAHGIIFIDYLEKGRTINSDYYIALLDRLKDEIVKKMVAFEEKGSVASPKQCTMSRVSENDGKNP</sequence>
<protein>
    <recommendedName>
        <fullName evidence="4">Transposase</fullName>
    </recommendedName>
</protein>
<evidence type="ECO:0000313" key="2">
    <source>
        <dbReference type="EMBL" id="KAF7265909.1"/>
    </source>
</evidence>
<dbReference type="InterPro" id="IPR001888">
    <property type="entry name" value="Transposase_1"/>
</dbReference>
<proteinExistence type="predicted"/>
<name>A0A834HRK7_RHYFE</name>
<dbReference type="Pfam" id="PF01359">
    <property type="entry name" value="Transposase_1"/>
    <property type="match status" value="1"/>
</dbReference>
<organism evidence="2 3">
    <name type="scientific">Rhynchophorus ferrugineus</name>
    <name type="common">Red palm weevil</name>
    <name type="synonym">Curculio ferrugineus</name>
    <dbReference type="NCBI Taxonomy" id="354439"/>
    <lineage>
        <taxon>Eukaryota</taxon>
        <taxon>Metazoa</taxon>
        <taxon>Ecdysozoa</taxon>
        <taxon>Arthropoda</taxon>
        <taxon>Hexapoda</taxon>
        <taxon>Insecta</taxon>
        <taxon>Pterygota</taxon>
        <taxon>Neoptera</taxon>
        <taxon>Endopterygota</taxon>
        <taxon>Coleoptera</taxon>
        <taxon>Polyphaga</taxon>
        <taxon>Cucujiformia</taxon>
        <taxon>Curculionidae</taxon>
        <taxon>Dryophthorinae</taxon>
        <taxon>Rhynchophorus</taxon>
    </lineage>
</organism>
<evidence type="ECO:0008006" key="4">
    <source>
        <dbReference type="Google" id="ProtNLM"/>
    </source>
</evidence>